<evidence type="ECO:0000259" key="3">
    <source>
        <dbReference type="PROSITE" id="PS50977"/>
    </source>
</evidence>
<reference evidence="5" key="1">
    <citation type="submission" date="2015-07" db="EMBL/GenBank/DDBJ databases">
        <title>Whole genome sequence of an Ensifer adhaerens strain isolated from a cave pool in the Wind Cave National Park.</title>
        <authorList>
            <person name="Eng W.W.H."/>
            <person name="Gan H.M."/>
            <person name="Barton H.A."/>
            <person name="Savka M.A."/>
        </authorList>
    </citation>
    <scope>NUCLEOTIDE SEQUENCE [LARGE SCALE GENOMIC DNA]</scope>
    <source>
        <strain evidence="5">SD006</strain>
    </source>
</reference>
<dbReference type="SUPFAM" id="SSF46689">
    <property type="entry name" value="Homeodomain-like"/>
    <property type="match status" value="1"/>
</dbReference>
<dbReference type="PANTHER" id="PTHR30055">
    <property type="entry name" value="HTH-TYPE TRANSCRIPTIONAL REGULATOR RUTR"/>
    <property type="match status" value="1"/>
</dbReference>
<dbReference type="OrthoDB" id="7185252at2"/>
<sequence>MTGLRARQKADRNRRILDAAAVLFREVGYDSARIEDIAERAEVSVGAFYNYYENKGDILVATVSMEVEEVLAAGRTIVDNPPSSVEGALEALIGQYYDHSLVYLSKEMWRTAMAISIQQPESPFSKRYTELDRRLCGQVSTLIQKLQLKGVVAPGIDSEAAGEMFFNNLNMMFIEFAKHEAMPLDELKARVSRQNRPLATLIAAP</sequence>
<evidence type="ECO:0000313" key="4">
    <source>
        <dbReference type="EMBL" id="KOF21070.1"/>
    </source>
</evidence>
<dbReference type="Gene3D" id="1.10.357.10">
    <property type="entry name" value="Tetracycline Repressor, domain 2"/>
    <property type="match status" value="1"/>
</dbReference>
<accession>A0A0L8C2F5</accession>
<dbReference type="InterPro" id="IPR001647">
    <property type="entry name" value="HTH_TetR"/>
</dbReference>
<dbReference type="EMBL" id="LGAP01000002">
    <property type="protein sequence ID" value="KOF21070.1"/>
    <property type="molecule type" value="Genomic_DNA"/>
</dbReference>
<comment type="caution">
    <text evidence="4">The sequence shown here is derived from an EMBL/GenBank/DDBJ whole genome shotgun (WGS) entry which is preliminary data.</text>
</comment>
<evidence type="ECO:0000256" key="2">
    <source>
        <dbReference type="PROSITE-ProRule" id="PRU00335"/>
    </source>
</evidence>
<proteinExistence type="predicted"/>
<protein>
    <submittedName>
        <fullName evidence="4">TetR family transcriptional regulator</fullName>
    </submittedName>
</protein>
<dbReference type="GO" id="GO:0003700">
    <property type="term" value="F:DNA-binding transcription factor activity"/>
    <property type="evidence" value="ECO:0007669"/>
    <property type="project" value="TreeGrafter"/>
</dbReference>
<evidence type="ECO:0000256" key="1">
    <source>
        <dbReference type="ARBA" id="ARBA00023125"/>
    </source>
</evidence>
<dbReference type="InterPro" id="IPR009057">
    <property type="entry name" value="Homeodomain-like_sf"/>
</dbReference>
<dbReference type="InterPro" id="IPR050109">
    <property type="entry name" value="HTH-type_TetR-like_transc_reg"/>
</dbReference>
<name>A0A0L8C2F5_ENSAD</name>
<dbReference type="Pfam" id="PF00440">
    <property type="entry name" value="TetR_N"/>
    <property type="match status" value="1"/>
</dbReference>
<dbReference type="InterPro" id="IPR036271">
    <property type="entry name" value="Tet_transcr_reg_TetR-rel_C_sf"/>
</dbReference>
<dbReference type="PROSITE" id="PS50977">
    <property type="entry name" value="HTH_TETR_2"/>
    <property type="match status" value="1"/>
</dbReference>
<gene>
    <name evidence="4" type="ORF">AC244_06720</name>
</gene>
<dbReference type="PATRIC" id="fig|106592.7.peg.2986"/>
<dbReference type="GO" id="GO:0000976">
    <property type="term" value="F:transcription cis-regulatory region binding"/>
    <property type="evidence" value="ECO:0007669"/>
    <property type="project" value="TreeGrafter"/>
</dbReference>
<organism evidence="4 5">
    <name type="scientific">Ensifer adhaerens</name>
    <name type="common">Sinorhizobium morelense</name>
    <dbReference type="NCBI Taxonomy" id="106592"/>
    <lineage>
        <taxon>Bacteria</taxon>
        <taxon>Pseudomonadati</taxon>
        <taxon>Pseudomonadota</taxon>
        <taxon>Alphaproteobacteria</taxon>
        <taxon>Hyphomicrobiales</taxon>
        <taxon>Rhizobiaceae</taxon>
        <taxon>Sinorhizobium/Ensifer group</taxon>
        <taxon>Ensifer</taxon>
    </lineage>
</organism>
<feature type="DNA-binding region" description="H-T-H motif" evidence="2">
    <location>
        <begin position="33"/>
        <end position="52"/>
    </location>
</feature>
<dbReference type="AlphaFoldDB" id="A0A0L8C2F5"/>
<evidence type="ECO:0000313" key="5">
    <source>
        <dbReference type="Proteomes" id="UP000037425"/>
    </source>
</evidence>
<keyword evidence="1 2" id="KW-0238">DNA-binding</keyword>
<dbReference type="PRINTS" id="PR00455">
    <property type="entry name" value="HTHTETR"/>
</dbReference>
<feature type="domain" description="HTH tetR-type" evidence="3">
    <location>
        <begin position="10"/>
        <end position="70"/>
    </location>
</feature>
<dbReference type="SUPFAM" id="SSF48498">
    <property type="entry name" value="Tetracyclin repressor-like, C-terminal domain"/>
    <property type="match status" value="1"/>
</dbReference>
<dbReference type="RefSeq" id="WP_053248009.1">
    <property type="nucleotide sequence ID" value="NZ_LGAP01000002.1"/>
</dbReference>
<dbReference type="Proteomes" id="UP000037425">
    <property type="component" value="Unassembled WGS sequence"/>
</dbReference>
<dbReference type="PANTHER" id="PTHR30055:SF226">
    <property type="entry name" value="HTH-TYPE TRANSCRIPTIONAL REGULATOR PKSA"/>
    <property type="match status" value="1"/>
</dbReference>